<accession>A0A2P9AI55</accession>
<name>A0A2P9AI55_9HYPH</name>
<feature type="region of interest" description="Disordered" evidence="1">
    <location>
        <begin position="57"/>
        <end position="81"/>
    </location>
</feature>
<protein>
    <submittedName>
        <fullName evidence="2">Uncharacterized protein</fullName>
    </submittedName>
</protein>
<gene>
    <name evidence="2" type="ORF">BQ8482_180016</name>
</gene>
<dbReference type="EMBL" id="FUIG01000024">
    <property type="protein sequence ID" value="SJM30788.1"/>
    <property type="molecule type" value="Genomic_DNA"/>
</dbReference>
<dbReference type="AlphaFoldDB" id="A0A2P9AI55"/>
<evidence type="ECO:0000313" key="2">
    <source>
        <dbReference type="EMBL" id="SJM30788.1"/>
    </source>
</evidence>
<evidence type="ECO:0000313" key="3">
    <source>
        <dbReference type="Proteomes" id="UP000245698"/>
    </source>
</evidence>
<evidence type="ECO:0000256" key="1">
    <source>
        <dbReference type="SAM" id="MobiDB-lite"/>
    </source>
</evidence>
<proteinExistence type="predicted"/>
<keyword evidence="3" id="KW-1185">Reference proteome</keyword>
<reference evidence="3" key="1">
    <citation type="submission" date="2016-12" db="EMBL/GenBank/DDBJ databases">
        <authorList>
            <person name="Brunel B."/>
        </authorList>
    </citation>
    <scope>NUCLEOTIDE SEQUENCE [LARGE SCALE GENOMIC DNA]</scope>
</reference>
<dbReference type="Proteomes" id="UP000245698">
    <property type="component" value="Unassembled WGS sequence"/>
</dbReference>
<organism evidence="2 3">
    <name type="scientific">Mesorhizobium delmotii</name>
    <dbReference type="NCBI Taxonomy" id="1631247"/>
    <lineage>
        <taxon>Bacteria</taxon>
        <taxon>Pseudomonadati</taxon>
        <taxon>Pseudomonadota</taxon>
        <taxon>Alphaproteobacteria</taxon>
        <taxon>Hyphomicrobiales</taxon>
        <taxon>Phyllobacteriaceae</taxon>
        <taxon>Mesorhizobium</taxon>
    </lineage>
</organism>
<sequence>MSGKANRSWRLSVARKIGGVLPPIFRFEVPGGESLALGSGAVNPLRAEGDLNCSPTARVRQERPFDSDPSSNGRCAWPKCF</sequence>